<name>A0ABQ3QX90_9ACTN</name>
<keyword evidence="1" id="KW-0472">Membrane</keyword>
<feature type="transmembrane region" description="Helical" evidence="1">
    <location>
        <begin position="38"/>
        <end position="61"/>
    </location>
</feature>
<feature type="transmembrane region" description="Helical" evidence="1">
    <location>
        <begin position="81"/>
        <end position="100"/>
    </location>
</feature>
<sequence>MIKASIGAVPGLILSFLILAAVLAGTTALISRARKKPLLLPVLLAICMAGVSTVTLLPSGAGTPVGQCDTGLPGHVLTSSSSLLNIGLFAPGAALSTLLFRRPATTAATFVVFSGLIEFIQSVTPLGRSCSVTDVTANSIGALLGVAGATVWLRMNDRPLRRPLRDLAWAAGIALVGSAALAGGFNSQVKGINVVAIDDSRQAFGDATDGSDAWLSSEAEAVFGPGTHATETSAEKDGSRWKISATTNRGTISGWWPDRTLEKAWASNNRGDTGKLSGAQAGQVARTFAEKHFPDSLAGSDQTIRTLGDGSDAAYLVTYRRHRHGVMMPMRLDFTITKTGRMIGFTSKAVKDPALPQATVTENTARAQAAKAAGAKTTSAQLLAQQVGGQWRPVWLVGANNADVWLDGVTGQKVTPDK</sequence>
<feature type="transmembrane region" description="Helical" evidence="1">
    <location>
        <begin position="107"/>
        <end position="124"/>
    </location>
</feature>
<evidence type="ECO:0000313" key="4">
    <source>
        <dbReference type="Proteomes" id="UP001050808"/>
    </source>
</evidence>
<evidence type="ECO:0000313" key="3">
    <source>
        <dbReference type="EMBL" id="GHI41889.1"/>
    </source>
</evidence>
<feature type="transmembrane region" description="Helical" evidence="1">
    <location>
        <begin position="12"/>
        <end position="31"/>
    </location>
</feature>
<keyword evidence="1" id="KW-0812">Transmembrane</keyword>
<evidence type="ECO:0000256" key="1">
    <source>
        <dbReference type="SAM" id="Phobius"/>
    </source>
</evidence>
<keyword evidence="1" id="KW-1133">Transmembrane helix</keyword>
<feature type="domain" description="VanZ-like" evidence="2">
    <location>
        <begin position="83"/>
        <end position="151"/>
    </location>
</feature>
<feature type="transmembrane region" description="Helical" evidence="1">
    <location>
        <begin position="167"/>
        <end position="185"/>
    </location>
</feature>
<comment type="caution">
    <text evidence="3">The sequence shown here is derived from an EMBL/GenBank/DDBJ whole genome shotgun (WGS) entry which is preliminary data.</text>
</comment>
<proteinExistence type="predicted"/>
<reference evidence="3" key="1">
    <citation type="submission" date="2024-05" db="EMBL/GenBank/DDBJ databases">
        <title>Whole genome shotgun sequence of Streptomyces violascens NBRC 12920.</title>
        <authorList>
            <person name="Komaki H."/>
            <person name="Tamura T."/>
        </authorList>
    </citation>
    <scope>NUCLEOTIDE SEQUENCE</scope>
    <source>
        <strain evidence="3">NBRC 12920</strain>
    </source>
</reference>
<organism evidence="3 4">
    <name type="scientific">Streptomyces violascens</name>
    <dbReference type="NCBI Taxonomy" id="67381"/>
    <lineage>
        <taxon>Bacteria</taxon>
        <taxon>Bacillati</taxon>
        <taxon>Actinomycetota</taxon>
        <taxon>Actinomycetes</taxon>
        <taxon>Kitasatosporales</taxon>
        <taxon>Streptomycetaceae</taxon>
        <taxon>Streptomyces</taxon>
    </lineage>
</organism>
<gene>
    <name evidence="3" type="ORF">Sviol_62970</name>
</gene>
<dbReference type="EMBL" id="BNDY01000017">
    <property type="protein sequence ID" value="GHI41889.1"/>
    <property type="molecule type" value="Genomic_DNA"/>
</dbReference>
<dbReference type="InterPro" id="IPR006976">
    <property type="entry name" value="VanZ-like"/>
</dbReference>
<dbReference type="Pfam" id="PF04892">
    <property type="entry name" value="VanZ"/>
    <property type="match status" value="1"/>
</dbReference>
<accession>A0ABQ3QX90</accession>
<dbReference type="Proteomes" id="UP001050808">
    <property type="component" value="Unassembled WGS sequence"/>
</dbReference>
<feature type="transmembrane region" description="Helical" evidence="1">
    <location>
        <begin position="136"/>
        <end position="155"/>
    </location>
</feature>
<protein>
    <recommendedName>
        <fullName evidence="2">VanZ-like domain-containing protein</fullName>
    </recommendedName>
</protein>
<evidence type="ECO:0000259" key="2">
    <source>
        <dbReference type="Pfam" id="PF04892"/>
    </source>
</evidence>
<keyword evidence="4" id="KW-1185">Reference proteome</keyword>